<keyword evidence="1" id="KW-0175">Coiled coil</keyword>
<proteinExistence type="predicted"/>
<dbReference type="EMBL" id="CAACVG010009140">
    <property type="protein sequence ID" value="VEN52229.1"/>
    <property type="molecule type" value="Genomic_DNA"/>
</dbReference>
<evidence type="ECO:0000313" key="3">
    <source>
        <dbReference type="EMBL" id="VEN52229.1"/>
    </source>
</evidence>
<organism evidence="3 4">
    <name type="scientific">Callosobruchus maculatus</name>
    <name type="common">Southern cowpea weevil</name>
    <name type="synonym">Pulse bruchid</name>
    <dbReference type="NCBI Taxonomy" id="64391"/>
    <lineage>
        <taxon>Eukaryota</taxon>
        <taxon>Metazoa</taxon>
        <taxon>Ecdysozoa</taxon>
        <taxon>Arthropoda</taxon>
        <taxon>Hexapoda</taxon>
        <taxon>Insecta</taxon>
        <taxon>Pterygota</taxon>
        <taxon>Neoptera</taxon>
        <taxon>Endopterygota</taxon>
        <taxon>Coleoptera</taxon>
        <taxon>Polyphaga</taxon>
        <taxon>Cucujiformia</taxon>
        <taxon>Chrysomeloidea</taxon>
        <taxon>Chrysomelidae</taxon>
        <taxon>Bruchinae</taxon>
        <taxon>Bruchini</taxon>
        <taxon>Callosobruchus</taxon>
    </lineage>
</organism>
<dbReference type="AlphaFoldDB" id="A0A653CWX6"/>
<feature type="compositionally biased region" description="Polar residues" evidence="2">
    <location>
        <begin position="460"/>
        <end position="469"/>
    </location>
</feature>
<keyword evidence="4" id="KW-1185">Reference proteome</keyword>
<feature type="compositionally biased region" description="Low complexity" evidence="2">
    <location>
        <begin position="361"/>
        <end position="371"/>
    </location>
</feature>
<accession>A0A653CWX6</accession>
<feature type="region of interest" description="Disordered" evidence="2">
    <location>
        <begin position="1"/>
        <end position="21"/>
    </location>
</feature>
<feature type="coiled-coil region" evidence="1">
    <location>
        <begin position="25"/>
        <end position="59"/>
    </location>
</feature>
<name>A0A653CWX6_CALMS</name>
<evidence type="ECO:0000256" key="2">
    <source>
        <dbReference type="SAM" id="MobiDB-lite"/>
    </source>
</evidence>
<feature type="region of interest" description="Disordered" evidence="2">
    <location>
        <begin position="153"/>
        <end position="186"/>
    </location>
</feature>
<dbReference type="Proteomes" id="UP000410492">
    <property type="component" value="Unassembled WGS sequence"/>
</dbReference>
<evidence type="ECO:0000256" key="1">
    <source>
        <dbReference type="SAM" id="Coils"/>
    </source>
</evidence>
<evidence type="ECO:0000313" key="4">
    <source>
        <dbReference type="Proteomes" id="UP000410492"/>
    </source>
</evidence>
<feature type="compositionally biased region" description="Polar residues" evidence="2">
    <location>
        <begin position="274"/>
        <end position="297"/>
    </location>
</feature>
<feature type="compositionally biased region" description="Basic and acidic residues" evidence="2">
    <location>
        <begin position="444"/>
        <end position="454"/>
    </location>
</feature>
<feature type="compositionally biased region" description="Polar residues" evidence="2">
    <location>
        <begin position="380"/>
        <end position="389"/>
    </location>
</feature>
<dbReference type="OrthoDB" id="6771441at2759"/>
<feature type="region of interest" description="Disordered" evidence="2">
    <location>
        <begin position="359"/>
        <end position="405"/>
    </location>
</feature>
<feature type="region of interest" description="Disordered" evidence="2">
    <location>
        <begin position="265"/>
        <end position="297"/>
    </location>
</feature>
<protein>
    <submittedName>
        <fullName evidence="3">Uncharacterized protein</fullName>
    </submittedName>
</protein>
<feature type="region of interest" description="Disordered" evidence="2">
    <location>
        <begin position="444"/>
        <end position="495"/>
    </location>
</feature>
<reference evidence="3 4" key="1">
    <citation type="submission" date="2019-01" db="EMBL/GenBank/DDBJ databases">
        <authorList>
            <person name="Sayadi A."/>
        </authorList>
    </citation>
    <scope>NUCLEOTIDE SEQUENCE [LARGE SCALE GENOMIC DNA]</scope>
</reference>
<sequence>MLSNHLAVPSTSYSSRSDPQSNLELESLRDNNRQLSEALARARQELSVALENENSLKAKYLNLHVKYCRLEKVVRTNVHEICNFLNEPRPYNQVDETRRNSTNDFLSPIKSQGQKTVKTQLVRPTINGVTIQVPRITLDRLQDIELNYNSQIDVDSSSSESDAEENEAPELHHNNEEQPTELASDENQANNIELSNPSSQEGLELRTIEMLISVVTLMGPGNTDVDNYLSRLISAQEQGIDEPDLTTTDTMENVRIVLERLPTNISLGPLPEEPSNSNLTTPVESSSTSTDVNLVSQPTNTSLTNMVDSATEMQQSVLDTQLNGTGCSSDSAHSSSVSRSNTFSSLSQLAAMKMLGLELTSSQKSSSSSVRSRLRRARKTNQSTSPPQQKNRKRKLNPKCSGTSIRKNRISDDRIVMVLLDRKEMSKLLLLRNPVVRIGRTLDNKTSSKRECRSTKRKITTASSGNQEPKATPCSDVGSQTRKLKRKPKNRQSDVVSESFIKRNLSVKVTKLKAI</sequence>
<gene>
    <name evidence="3" type="ORF">CALMAC_LOCUS12431</name>
</gene>